<evidence type="ECO:0000313" key="1">
    <source>
        <dbReference type="EMBL" id="KAJ4969300.1"/>
    </source>
</evidence>
<evidence type="ECO:0000313" key="2">
    <source>
        <dbReference type="Proteomes" id="UP001141806"/>
    </source>
</evidence>
<comment type="caution">
    <text evidence="1">The sequence shown here is derived from an EMBL/GenBank/DDBJ whole genome shotgun (WGS) entry which is preliminary data.</text>
</comment>
<accession>A0A9Q0QRL3</accession>
<dbReference type="EMBL" id="JAMYWD010000006">
    <property type="protein sequence ID" value="KAJ4969300.1"/>
    <property type="molecule type" value="Genomic_DNA"/>
</dbReference>
<reference evidence="1" key="1">
    <citation type="journal article" date="2023" name="Plant J.">
        <title>The genome of the king protea, Protea cynaroides.</title>
        <authorList>
            <person name="Chang J."/>
            <person name="Duong T.A."/>
            <person name="Schoeman C."/>
            <person name="Ma X."/>
            <person name="Roodt D."/>
            <person name="Barker N."/>
            <person name="Li Z."/>
            <person name="Van de Peer Y."/>
            <person name="Mizrachi E."/>
        </authorList>
    </citation>
    <scope>NUCLEOTIDE SEQUENCE</scope>
    <source>
        <tissue evidence="1">Young leaves</tissue>
    </source>
</reference>
<gene>
    <name evidence="1" type="ORF">NE237_016001</name>
</gene>
<proteinExistence type="predicted"/>
<dbReference type="AlphaFoldDB" id="A0A9Q0QRL3"/>
<keyword evidence="2" id="KW-1185">Reference proteome</keyword>
<dbReference type="Proteomes" id="UP001141806">
    <property type="component" value="Unassembled WGS sequence"/>
</dbReference>
<sequence>MSNFLGKIASLKTEFNSLLPTGKSAAEDLAQRDKLFMVLTLVAISPDLAPIRDQILAGFEGNSITEILPILYITPLPDQPSESVPIPQCPSPARESPSPTNDAIVPLTGIHIVPDNVHEAPVDVLPAPDSSPAVVLPPDNQFPIAIRKGSSACETGFSKGLGFGKKNS</sequence>
<name>A0A9Q0QRL3_9MAGN</name>
<organism evidence="1 2">
    <name type="scientific">Protea cynaroides</name>
    <dbReference type="NCBI Taxonomy" id="273540"/>
    <lineage>
        <taxon>Eukaryota</taxon>
        <taxon>Viridiplantae</taxon>
        <taxon>Streptophyta</taxon>
        <taxon>Embryophyta</taxon>
        <taxon>Tracheophyta</taxon>
        <taxon>Spermatophyta</taxon>
        <taxon>Magnoliopsida</taxon>
        <taxon>Proteales</taxon>
        <taxon>Proteaceae</taxon>
        <taxon>Protea</taxon>
    </lineage>
</organism>
<dbReference type="OrthoDB" id="1932912at2759"/>
<protein>
    <submittedName>
        <fullName evidence="1">Uncharacterized protein</fullName>
    </submittedName>
</protein>